<dbReference type="PANTHER" id="PTHR34501">
    <property type="entry name" value="PROTEIN YDDL-RELATED"/>
    <property type="match status" value="1"/>
</dbReference>
<dbReference type="SUPFAM" id="SSF56935">
    <property type="entry name" value="Porins"/>
    <property type="match status" value="1"/>
</dbReference>
<evidence type="ECO:0000256" key="5">
    <source>
        <dbReference type="ARBA" id="ARBA00022692"/>
    </source>
</evidence>
<gene>
    <name evidence="13" type="ORF">C7440_2774</name>
</gene>
<dbReference type="PANTHER" id="PTHR34501:SF9">
    <property type="entry name" value="MAJOR OUTER MEMBRANE PROTEIN P.IA"/>
    <property type="match status" value="1"/>
</dbReference>
<reference evidence="13 14" key="1">
    <citation type="submission" date="2018-04" db="EMBL/GenBank/DDBJ databases">
        <title>Genomic Encyclopedia of Type Strains, Phase IV (KMG-IV): sequencing the most valuable type-strain genomes for metagenomic binning, comparative biology and taxonomic classification.</title>
        <authorList>
            <person name="Goeker M."/>
        </authorList>
    </citation>
    <scope>NUCLEOTIDE SEQUENCE [LARGE SCALE GENOMIC DNA]</scope>
    <source>
        <strain evidence="13 14">DSM 10065</strain>
    </source>
</reference>
<sequence length="386" mass="40658">MKLKALALGVALAFPMMASAQSSTSVTLYGIVDTAVEYVNNIADGAGGTNSSFHFTNLTQSVPSRWGLRGTEDLGNGLKAVFTLESGFNAGTGQSGQGGRLYSRQAFVGLAGDWGQIAFGRQDNMLMRGMLGADIMGPNAYGLGSLDSYIPNTRMDNAITYMGNFSGVKFGAAYARGRDNSAAGGPGGANCGLEFADQSACQAYSFMLGYDAANWGVAGAYDVITGSDTQANFQALGKDDKDRRWTVNGYVKFDALKVSLLYLNRKNDVGINTQPYTGVVPPVGSRLGERSDLWSLAASYQVSPAVTLDGSVNYINYKDADTSSKAWYYVARATYSLSKRTAVYASASYIRNKGLSNLSAAGGTAGANPNAGDNQTAVMAGLRHSF</sequence>
<dbReference type="RefSeq" id="WP_116518968.1">
    <property type="nucleotide sequence ID" value="NZ_JACCEX010000004.1"/>
</dbReference>
<feature type="chain" id="PRO_5015731441" evidence="11">
    <location>
        <begin position="21"/>
        <end position="386"/>
    </location>
</feature>
<evidence type="ECO:0000256" key="6">
    <source>
        <dbReference type="ARBA" id="ARBA00022729"/>
    </source>
</evidence>
<name>A0A2U1CJR8_9BURK</name>
<keyword evidence="6 11" id="KW-0732">Signal</keyword>
<accession>A0A2U1CJR8</accession>
<dbReference type="EMBL" id="QEKO01000004">
    <property type="protein sequence ID" value="PVY61224.1"/>
    <property type="molecule type" value="Genomic_DNA"/>
</dbReference>
<evidence type="ECO:0000259" key="12">
    <source>
        <dbReference type="Pfam" id="PF13609"/>
    </source>
</evidence>
<organism evidence="13 14">
    <name type="scientific">Pusillimonas noertemannii</name>
    <dbReference type="NCBI Taxonomy" id="305977"/>
    <lineage>
        <taxon>Bacteria</taxon>
        <taxon>Pseudomonadati</taxon>
        <taxon>Pseudomonadota</taxon>
        <taxon>Betaproteobacteria</taxon>
        <taxon>Burkholderiales</taxon>
        <taxon>Alcaligenaceae</taxon>
        <taxon>Pusillimonas</taxon>
    </lineage>
</organism>
<feature type="signal peptide" evidence="11">
    <location>
        <begin position="1"/>
        <end position="20"/>
    </location>
</feature>
<evidence type="ECO:0000256" key="2">
    <source>
        <dbReference type="ARBA" id="ARBA00011233"/>
    </source>
</evidence>
<dbReference type="Proteomes" id="UP000246145">
    <property type="component" value="Unassembled WGS sequence"/>
</dbReference>
<feature type="domain" description="Porin" evidence="12">
    <location>
        <begin position="7"/>
        <end position="354"/>
    </location>
</feature>
<comment type="subcellular location">
    <subcellularLocation>
        <location evidence="1">Cell outer membrane</location>
        <topology evidence="1">Multi-pass membrane protein</topology>
    </subcellularLocation>
</comment>
<dbReference type="InterPro" id="IPR050298">
    <property type="entry name" value="Gram-neg_bact_OMP"/>
</dbReference>
<dbReference type="STRING" id="1231391.GCA_000308195_01043"/>
<dbReference type="GO" id="GO:0046930">
    <property type="term" value="C:pore complex"/>
    <property type="evidence" value="ECO:0007669"/>
    <property type="project" value="UniProtKB-KW"/>
</dbReference>
<evidence type="ECO:0000256" key="8">
    <source>
        <dbReference type="ARBA" id="ARBA00023114"/>
    </source>
</evidence>
<keyword evidence="14" id="KW-1185">Reference proteome</keyword>
<dbReference type="CDD" id="cd00342">
    <property type="entry name" value="gram_neg_porins"/>
    <property type="match status" value="1"/>
</dbReference>
<keyword evidence="4" id="KW-1134">Transmembrane beta strand</keyword>
<proteinExistence type="predicted"/>
<keyword evidence="3" id="KW-0813">Transport</keyword>
<dbReference type="OrthoDB" id="8520696at2"/>
<dbReference type="InterPro" id="IPR033900">
    <property type="entry name" value="Gram_neg_porin_domain"/>
</dbReference>
<evidence type="ECO:0000313" key="13">
    <source>
        <dbReference type="EMBL" id="PVY61224.1"/>
    </source>
</evidence>
<comment type="subunit">
    <text evidence="2">Homotrimer.</text>
</comment>
<keyword evidence="9" id="KW-0472">Membrane</keyword>
<dbReference type="Pfam" id="PF13609">
    <property type="entry name" value="Porin_4"/>
    <property type="match status" value="1"/>
</dbReference>
<dbReference type="PRINTS" id="PR00184">
    <property type="entry name" value="NEISSPPORIN"/>
</dbReference>
<evidence type="ECO:0000256" key="1">
    <source>
        <dbReference type="ARBA" id="ARBA00004571"/>
    </source>
</evidence>
<protein>
    <submittedName>
        <fullName evidence="13">Putative porin</fullName>
    </submittedName>
</protein>
<dbReference type="AlphaFoldDB" id="A0A2U1CJR8"/>
<dbReference type="InterPro" id="IPR023614">
    <property type="entry name" value="Porin_dom_sf"/>
</dbReference>
<evidence type="ECO:0000256" key="4">
    <source>
        <dbReference type="ARBA" id="ARBA00022452"/>
    </source>
</evidence>
<keyword evidence="7" id="KW-0406">Ion transport</keyword>
<evidence type="ECO:0000256" key="9">
    <source>
        <dbReference type="ARBA" id="ARBA00023136"/>
    </source>
</evidence>
<evidence type="ECO:0000256" key="7">
    <source>
        <dbReference type="ARBA" id="ARBA00023065"/>
    </source>
</evidence>
<dbReference type="GO" id="GO:0015288">
    <property type="term" value="F:porin activity"/>
    <property type="evidence" value="ECO:0007669"/>
    <property type="project" value="UniProtKB-KW"/>
</dbReference>
<dbReference type="GO" id="GO:0009279">
    <property type="term" value="C:cell outer membrane"/>
    <property type="evidence" value="ECO:0007669"/>
    <property type="project" value="UniProtKB-SubCell"/>
</dbReference>
<comment type="caution">
    <text evidence="13">The sequence shown here is derived from an EMBL/GenBank/DDBJ whole genome shotgun (WGS) entry which is preliminary data.</text>
</comment>
<dbReference type="GO" id="GO:0006811">
    <property type="term" value="P:monoatomic ion transport"/>
    <property type="evidence" value="ECO:0007669"/>
    <property type="project" value="UniProtKB-KW"/>
</dbReference>
<evidence type="ECO:0000256" key="3">
    <source>
        <dbReference type="ARBA" id="ARBA00022448"/>
    </source>
</evidence>
<keyword evidence="10" id="KW-0998">Cell outer membrane</keyword>
<dbReference type="InterPro" id="IPR002299">
    <property type="entry name" value="Porin_Neis"/>
</dbReference>
<keyword evidence="5" id="KW-0812">Transmembrane</keyword>
<evidence type="ECO:0000256" key="11">
    <source>
        <dbReference type="SAM" id="SignalP"/>
    </source>
</evidence>
<dbReference type="Gene3D" id="2.40.160.10">
    <property type="entry name" value="Porin"/>
    <property type="match status" value="1"/>
</dbReference>
<evidence type="ECO:0000313" key="14">
    <source>
        <dbReference type="Proteomes" id="UP000246145"/>
    </source>
</evidence>
<evidence type="ECO:0000256" key="10">
    <source>
        <dbReference type="ARBA" id="ARBA00023237"/>
    </source>
</evidence>
<keyword evidence="8" id="KW-0626">Porin</keyword>